<keyword evidence="3" id="KW-1185">Reference proteome</keyword>
<reference evidence="2" key="1">
    <citation type="journal article" date="2014" name="Int. J. Syst. Evol. Microbiol.">
        <title>Complete genome sequence of Corynebacterium casei LMG S-19264T (=DSM 44701T), isolated from a smear-ripened cheese.</title>
        <authorList>
            <consortium name="US DOE Joint Genome Institute (JGI-PGF)"/>
            <person name="Walter F."/>
            <person name="Albersmeier A."/>
            <person name="Kalinowski J."/>
            <person name="Ruckert C."/>
        </authorList>
    </citation>
    <scope>NUCLEOTIDE SEQUENCE</scope>
    <source>
        <strain evidence="2">JCM 30804</strain>
    </source>
</reference>
<evidence type="ECO:0000256" key="1">
    <source>
        <dbReference type="SAM" id="MobiDB-lite"/>
    </source>
</evidence>
<evidence type="ECO:0000313" key="3">
    <source>
        <dbReference type="Proteomes" id="UP000613743"/>
    </source>
</evidence>
<dbReference type="Proteomes" id="UP000613743">
    <property type="component" value="Unassembled WGS sequence"/>
</dbReference>
<reference evidence="2" key="2">
    <citation type="submission" date="2020-09" db="EMBL/GenBank/DDBJ databases">
        <authorList>
            <person name="Sun Q."/>
            <person name="Ohkuma M."/>
        </authorList>
    </citation>
    <scope>NUCLEOTIDE SEQUENCE</scope>
    <source>
        <strain evidence="2">JCM 30804</strain>
    </source>
</reference>
<name>A0A917JNJ8_9GAMM</name>
<feature type="region of interest" description="Disordered" evidence="1">
    <location>
        <begin position="15"/>
        <end position="38"/>
    </location>
</feature>
<comment type="caution">
    <text evidence="2">The sequence shown here is derived from an EMBL/GenBank/DDBJ whole genome shotgun (WGS) entry which is preliminary data.</text>
</comment>
<evidence type="ECO:0000313" key="2">
    <source>
        <dbReference type="EMBL" id="GGI75084.1"/>
    </source>
</evidence>
<proteinExistence type="predicted"/>
<dbReference type="AlphaFoldDB" id="A0A917JNJ8"/>
<protein>
    <submittedName>
        <fullName evidence="2">Uncharacterized protein</fullName>
    </submittedName>
</protein>
<sequence length="60" mass="6573">MLYNNELAIIGTFPNHTSANKKKPTTTSKGIVRPSSQNSRSFPVKKYIIGLLINATIPIS</sequence>
<accession>A0A917JNJ8</accession>
<dbReference type="EMBL" id="BMPZ01000002">
    <property type="protein sequence ID" value="GGI75084.1"/>
    <property type="molecule type" value="Genomic_DNA"/>
</dbReference>
<feature type="compositionally biased region" description="Polar residues" evidence="1">
    <location>
        <begin position="25"/>
        <end position="38"/>
    </location>
</feature>
<organism evidence="2 3">
    <name type="scientific">Shewanella gelidii</name>
    <dbReference type="NCBI Taxonomy" id="1642821"/>
    <lineage>
        <taxon>Bacteria</taxon>
        <taxon>Pseudomonadati</taxon>
        <taxon>Pseudomonadota</taxon>
        <taxon>Gammaproteobacteria</taxon>
        <taxon>Alteromonadales</taxon>
        <taxon>Shewanellaceae</taxon>
        <taxon>Shewanella</taxon>
    </lineage>
</organism>
<gene>
    <name evidence="2" type="ORF">GCM10009332_10730</name>
</gene>